<evidence type="ECO:0000313" key="2">
    <source>
        <dbReference type="EMBL" id="RVV96970.1"/>
    </source>
</evidence>
<sequence length="217" mass="25353">MKWLKWTVVVALALIVFAFLHYTLPQRDIVRIVDTEVRRVDFGENSIFWANADTGTTGGSNRDVRFINAIRPSGRPIVYRNEDTGWGWPPYFKLDSSNLQAEAGDMVSSGSDPRWVAVRHYGWRNEFMTIYPNAVGVRPVAGPDVTLIPWFNIVFLTFLAIFLLFLWGLLRRFRRRMVDPMVADGRAQWDRVDAYADERRSGLRRWLDGWRRKPPRY</sequence>
<protein>
    <submittedName>
        <fullName evidence="2">DUF1523 family protein</fullName>
    </submittedName>
</protein>
<evidence type="ECO:0000256" key="1">
    <source>
        <dbReference type="SAM" id="Phobius"/>
    </source>
</evidence>
<feature type="transmembrane region" description="Helical" evidence="1">
    <location>
        <begin position="147"/>
        <end position="170"/>
    </location>
</feature>
<reference evidence="2 3" key="1">
    <citation type="submission" date="2018-11" db="EMBL/GenBank/DDBJ databases">
        <title>Mesobaculum littorinae gen. nov., sp. nov., isolated from Littorina scabra that represents a novel genus of the order Rhodobacteraceae.</title>
        <authorList>
            <person name="Li F."/>
        </authorList>
    </citation>
    <scope>NUCLEOTIDE SEQUENCE [LARGE SCALE GENOMIC DNA]</scope>
    <source>
        <strain evidence="2 3">M0103</strain>
    </source>
</reference>
<dbReference type="AlphaFoldDB" id="A0A438AE42"/>
<organism evidence="2 3">
    <name type="scientific">Mesobaculum littorinae</name>
    <dbReference type="NCBI Taxonomy" id="2486419"/>
    <lineage>
        <taxon>Bacteria</taxon>
        <taxon>Pseudomonadati</taxon>
        <taxon>Pseudomonadota</taxon>
        <taxon>Alphaproteobacteria</taxon>
        <taxon>Rhodobacterales</taxon>
        <taxon>Roseobacteraceae</taxon>
        <taxon>Mesobaculum</taxon>
    </lineage>
</organism>
<comment type="caution">
    <text evidence="2">The sequence shown here is derived from an EMBL/GenBank/DDBJ whole genome shotgun (WGS) entry which is preliminary data.</text>
</comment>
<keyword evidence="1" id="KW-0472">Membrane</keyword>
<dbReference type="Pfam" id="PF07509">
    <property type="entry name" value="DUF1523"/>
    <property type="match status" value="1"/>
</dbReference>
<dbReference type="InterPro" id="IPR011088">
    <property type="entry name" value="Phage_phiNM3_A0EWY4"/>
</dbReference>
<dbReference type="RefSeq" id="WP_127907764.1">
    <property type="nucleotide sequence ID" value="NZ_RQXX01000007.1"/>
</dbReference>
<name>A0A438AE42_9RHOB</name>
<accession>A0A438AE42</accession>
<gene>
    <name evidence="2" type="ORF">EKE94_16325</name>
</gene>
<proteinExistence type="predicted"/>
<dbReference type="OrthoDB" id="5354324at2"/>
<evidence type="ECO:0000313" key="3">
    <source>
        <dbReference type="Proteomes" id="UP000285908"/>
    </source>
</evidence>
<keyword evidence="1" id="KW-1133">Transmembrane helix</keyword>
<dbReference type="EMBL" id="RQXX01000007">
    <property type="protein sequence ID" value="RVV96970.1"/>
    <property type="molecule type" value="Genomic_DNA"/>
</dbReference>
<dbReference type="Proteomes" id="UP000285908">
    <property type="component" value="Unassembled WGS sequence"/>
</dbReference>
<keyword evidence="1" id="KW-0812">Transmembrane</keyword>
<keyword evidence="3" id="KW-1185">Reference proteome</keyword>